<comment type="caution">
    <text evidence="1">The sequence shown here is derived from an EMBL/GenBank/DDBJ whole genome shotgun (WGS) entry which is preliminary data.</text>
</comment>
<dbReference type="Gene3D" id="3.40.50.300">
    <property type="entry name" value="P-loop containing nucleotide triphosphate hydrolases"/>
    <property type="match status" value="1"/>
</dbReference>
<dbReference type="RefSeq" id="WP_157320160.1">
    <property type="nucleotide sequence ID" value="NZ_WSEM01000016.1"/>
</dbReference>
<name>A0ABW9UAH4_9BACL</name>
<accession>A0ABW9UAH4</accession>
<dbReference type="SUPFAM" id="SSF52540">
    <property type="entry name" value="P-loop containing nucleoside triphosphate hydrolases"/>
    <property type="match status" value="1"/>
</dbReference>
<dbReference type="EMBL" id="WSEM01000016">
    <property type="protein sequence ID" value="MVQ36278.1"/>
    <property type="molecule type" value="Genomic_DNA"/>
</dbReference>
<dbReference type="InterPro" id="IPR027417">
    <property type="entry name" value="P-loop_NTPase"/>
</dbReference>
<keyword evidence="2" id="KW-1185">Reference proteome</keyword>
<sequence>MHITKKSVTVYLISGPLGVGKSTVSKTLVSAMNQCVLIEGDLLLHVYRGETEPPWEKRLRLAWLNIAAVTRNFLLNELDVVIDFVVEDELQWFLDQLTDFDVTLFYVVLHAEPDTLTTRLHQRGDAQYIHRSLFLRNKLMASPVNESYLLDTDSKKPNELAEEIIKNSRFRIQGSSSCQPTKKEAGGIFVDARLSF</sequence>
<evidence type="ECO:0000313" key="2">
    <source>
        <dbReference type="Proteomes" id="UP000467637"/>
    </source>
</evidence>
<reference evidence="1 2" key="1">
    <citation type="submission" date="2019-12" db="EMBL/GenBank/DDBJ databases">
        <authorList>
            <person name="Huq M.A."/>
        </authorList>
    </citation>
    <scope>NUCLEOTIDE SEQUENCE [LARGE SCALE GENOMIC DNA]</scope>
    <source>
        <strain evidence="1 2">MAH-34</strain>
    </source>
</reference>
<proteinExistence type="predicted"/>
<gene>
    <name evidence="1" type="ORF">GON05_16835</name>
</gene>
<organism evidence="1 2">
    <name type="scientific">Paenibacillus anseongense</name>
    <dbReference type="NCBI Taxonomy" id="2682845"/>
    <lineage>
        <taxon>Bacteria</taxon>
        <taxon>Bacillati</taxon>
        <taxon>Bacillota</taxon>
        <taxon>Bacilli</taxon>
        <taxon>Bacillales</taxon>
        <taxon>Paenibacillaceae</taxon>
        <taxon>Paenibacillus</taxon>
    </lineage>
</organism>
<protein>
    <submittedName>
        <fullName evidence="1">AAA family ATPase</fullName>
    </submittedName>
</protein>
<dbReference type="Proteomes" id="UP000467637">
    <property type="component" value="Unassembled WGS sequence"/>
</dbReference>
<evidence type="ECO:0000313" key="1">
    <source>
        <dbReference type="EMBL" id="MVQ36278.1"/>
    </source>
</evidence>
<dbReference type="Pfam" id="PF13671">
    <property type="entry name" value="AAA_33"/>
    <property type="match status" value="1"/>
</dbReference>